<gene>
    <name evidence="3" type="ORF">g.55124</name>
</gene>
<keyword evidence="2" id="KW-1133">Transmembrane helix</keyword>
<name>A0A1B6MF26_9HEMI</name>
<sequence length="135" mass="15636">PMNIVKNLILTSNSNPYLQHNLKFLVFQCIQFWTMDRSTCPREALMILAILACLLAMVVSFTMILILHVLELNVQCNRLYLRTNTLLRRMQTFQCNKPDQPSKGNKKEERKGDMIEKAGRPVNADESVTTEYVFL</sequence>
<organism evidence="3">
    <name type="scientific">Graphocephala atropunctata</name>
    <dbReference type="NCBI Taxonomy" id="36148"/>
    <lineage>
        <taxon>Eukaryota</taxon>
        <taxon>Metazoa</taxon>
        <taxon>Ecdysozoa</taxon>
        <taxon>Arthropoda</taxon>
        <taxon>Hexapoda</taxon>
        <taxon>Insecta</taxon>
        <taxon>Pterygota</taxon>
        <taxon>Neoptera</taxon>
        <taxon>Paraneoptera</taxon>
        <taxon>Hemiptera</taxon>
        <taxon>Auchenorrhyncha</taxon>
        <taxon>Membracoidea</taxon>
        <taxon>Cicadellidae</taxon>
        <taxon>Cicadellinae</taxon>
        <taxon>Cicadellini</taxon>
        <taxon>Graphocephala</taxon>
    </lineage>
</organism>
<reference evidence="3" key="1">
    <citation type="submission" date="2015-11" db="EMBL/GenBank/DDBJ databases">
        <title>De novo transcriptome assembly of four potential Pierce s Disease insect vectors from Arizona vineyards.</title>
        <authorList>
            <person name="Tassone E.E."/>
        </authorList>
    </citation>
    <scope>NUCLEOTIDE SEQUENCE</scope>
</reference>
<feature type="region of interest" description="Disordered" evidence="1">
    <location>
        <begin position="95"/>
        <end position="123"/>
    </location>
</feature>
<feature type="compositionally biased region" description="Basic and acidic residues" evidence="1">
    <location>
        <begin position="105"/>
        <end position="119"/>
    </location>
</feature>
<proteinExistence type="predicted"/>
<evidence type="ECO:0000256" key="2">
    <source>
        <dbReference type="SAM" id="Phobius"/>
    </source>
</evidence>
<keyword evidence="2" id="KW-0812">Transmembrane</keyword>
<dbReference type="EMBL" id="GEBQ01005478">
    <property type="protein sequence ID" value="JAT34499.1"/>
    <property type="molecule type" value="Transcribed_RNA"/>
</dbReference>
<evidence type="ECO:0000256" key="1">
    <source>
        <dbReference type="SAM" id="MobiDB-lite"/>
    </source>
</evidence>
<evidence type="ECO:0000313" key="3">
    <source>
        <dbReference type="EMBL" id="JAT34499.1"/>
    </source>
</evidence>
<feature type="transmembrane region" description="Helical" evidence="2">
    <location>
        <begin position="45"/>
        <end position="70"/>
    </location>
</feature>
<dbReference type="AlphaFoldDB" id="A0A1B6MF26"/>
<protein>
    <submittedName>
        <fullName evidence="3">Uncharacterized protein</fullName>
    </submittedName>
</protein>
<feature type="non-terminal residue" evidence="3">
    <location>
        <position position="1"/>
    </location>
</feature>
<keyword evidence="2" id="KW-0472">Membrane</keyword>
<accession>A0A1B6MF26</accession>